<dbReference type="Proteomes" id="UP000002979">
    <property type="component" value="Unassembled WGS sequence"/>
</dbReference>
<protein>
    <submittedName>
        <fullName evidence="2">Glycosyl hydrolase, family 88</fullName>
        <ecNumber evidence="2">3.2.1.-</ecNumber>
    </submittedName>
</protein>
<dbReference type="Gene3D" id="1.50.10.10">
    <property type="match status" value="1"/>
</dbReference>
<accession>A4E8S3</accession>
<dbReference type="AlphaFoldDB" id="A4E8S3"/>
<dbReference type="SUPFAM" id="SSF48208">
    <property type="entry name" value="Six-hairpin glycosidases"/>
    <property type="match status" value="1"/>
</dbReference>
<dbReference type="GO" id="GO:0016798">
    <property type="term" value="F:hydrolase activity, acting on glycosyl bonds"/>
    <property type="evidence" value="ECO:0007669"/>
    <property type="project" value="UniProtKB-KW"/>
</dbReference>
<evidence type="ECO:0000313" key="3">
    <source>
        <dbReference type="Proteomes" id="UP000002979"/>
    </source>
</evidence>
<dbReference type="InterPro" id="IPR008928">
    <property type="entry name" value="6-hairpin_glycosidase_sf"/>
</dbReference>
<dbReference type="EC" id="3.2.1.-" evidence="2"/>
<keyword evidence="2" id="KW-0326">Glycosidase</keyword>
<keyword evidence="1 2" id="KW-0378">Hydrolase</keyword>
<reference evidence="2 3" key="2">
    <citation type="submission" date="2007-04" db="EMBL/GenBank/DDBJ databases">
        <authorList>
            <person name="Fulton L."/>
            <person name="Clifton S."/>
            <person name="Fulton B."/>
            <person name="Xu J."/>
            <person name="Minx P."/>
            <person name="Mardis E.R."/>
            <person name="Wilson R.K."/>
        </authorList>
    </citation>
    <scope>NUCLEOTIDE SEQUENCE [LARGE SCALE GENOMIC DNA]</scope>
    <source>
        <strain evidence="3">ATCC 25986 / DSM 3979 / JCM 10188 / KCTC 3647 / NCTC 11838 / VPI 1003</strain>
    </source>
</reference>
<dbReference type="InterPro" id="IPR012341">
    <property type="entry name" value="6hp_glycosidase-like_sf"/>
</dbReference>
<dbReference type="PANTHER" id="PTHR33886:SF8">
    <property type="entry name" value="UNSATURATED RHAMNOGALACTURONAN HYDROLASE (EUROFUNG)"/>
    <property type="match status" value="1"/>
</dbReference>
<sequence length="418" mass="47866">MSEGTAMGCNQILDRYIEQLIETSTPQAPAWNIEKIRAGKENTWNYIDGCMIKALIELYEITGEQRYLTFADDYIDFFVQDDGTIKHYNPQEYNLDNVNAGKTLYKLYDLVGKPKYRAAMDTIYRQLETQPRTKEGVFWHKAVYPNQIWLDGMYMAQPFYMQYELSFHNRRACSDSFHMFQVVHDLMRNPLNGLYYHAYDASRKQFWCDPVTGLSANFWLRAEGWFAMALIDTWELMPPSMSAEKDEIRKMFHDLIDAMLPYQDEKTGMWHQVINLPNIAPNYLEESGSAIFANAIMKGVRLGVLGERYYQYGRRAFDGICETCLSEHDGQLALDNICLVAGLGNTAHREGTFGYYMSEPIVKNDAKGVAPLVLAYIETMHHDKLAGRHDPLAPSGVCSIEDPFGGYTPGINAHKGCE</sequence>
<dbReference type="InterPro" id="IPR052043">
    <property type="entry name" value="PolySaccharide_Degr_Enz"/>
</dbReference>
<dbReference type="Pfam" id="PF07470">
    <property type="entry name" value="Glyco_hydro_88"/>
    <property type="match status" value="1"/>
</dbReference>
<dbReference type="CAZy" id="GH105">
    <property type="family name" value="Glycoside Hydrolase Family 105"/>
</dbReference>
<dbReference type="PANTHER" id="PTHR33886">
    <property type="entry name" value="UNSATURATED RHAMNOGALACTURONAN HYDROLASE (EUROFUNG)"/>
    <property type="match status" value="1"/>
</dbReference>
<dbReference type="InterPro" id="IPR010905">
    <property type="entry name" value="Glyco_hydro_88"/>
</dbReference>
<evidence type="ECO:0000313" key="2">
    <source>
        <dbReference type="EMBL" id="EBA40289.1"/>
    </source>
</evidence>
<gene>
    <name evidence="2" type="ORF">COLAER_00814</name>
</gene>
<name>A4E8S3_COLAA</name>
<comment type="caution">
    <text evidence="2">The sequence shown here is derived from an EMBL/GenBank/DDBJ whole genome shotgun (WGS) entry which is preliminary data.</text>
</comment>
<dbReference type="GO" id="GO:0005975">
    <property type="term" value="P:carbohydrate metabolic process"/>
    <property type="evidence" value="ECO:0007669"/>
    <property type="project" value="InterPro"/>
</dbReference>
<proteinExistence type="predicted"/>
<dbReference type="EMBL" id="AAVN02000002">
    <property type="protein sequence ID" value="EBA40289.1"/>
    <property type="molecule type" value="Genomic_DNA"/>
</dbReference>
<organism evidence="2 3">
    <name type="scientific">Collinsella aerofaciens (strain ATCC 25986 / DSM 3979 / JCM 10188 / KCTC 3647 / NCTC 11838 / VPI 1003)</name>
    <dbReference type="NCBI Taxonomy" id="411903"/>
    <lineage>
        <taxon>Bacteria</taxon>
        <taxon>Bacillati</taxon>
        <taxon>Actinomycetota</taxon>
        <taxon>Coriobacteriia</taxon>
        <taxon>Coriobacteriales</taxon>
        <taxon>Coriobacteriaceae</taxon>
        <taxon>Collinsella</taxon>
    </lineage>
</organism>
<reference evidence="2 3" key="1">
    <citation type="submission" date="2007-01" db="EMBL/GenBank/DDBJ databases">
        <title>Draft genome sequence of Collinsella aerofaciens (ATCC 25986).</title>
        <authorList>
            <person name="Sudarsanam P."/>
            <person name="Ley R."/>
            <person name="Guruge J."/>
            <person name="Turnbaugh P.J."/>
            <person name="Mahowald M."/>
            <person name="Liep D."/>
            <person name="Gordon J."/>
        </authorList>
    </citation>
    <scope>NUCLEOTIDE SEQUENCE [LARGE SCALE GENOMIC DNA]</scope>
    <source>
        <strain evidence="3">ATCC 25986 / DSM 3979 / JCM 10188 / KCTC 3647 / NCTC 11838 / VPI 1003</strain>
    </source>
</reference>
<evidence type="ECO:0000256" key="1">
    <source>
        <dbReference type="ARBA" id="ARBA00022801"/>
    </source>
</evidence>